<evidence type="ECO:0000259" key="12">
    <source>
        <dbReference type="SMART" id="SM00986"/>
    </source>
</evidence>
<evidence type="ECO:0000256" key="2">
    <source>
        <dbReference type="ARBA" id="ARBA00006521"/>
    </source>
</evidence>
<dbReference type="SUPFAM" id="SSF52141">
    <property type="entry name" value="Uracil-DNA glycosylase-like"/>
    <property type="match status" value="1"/>
</dbReference>
<comment type="caution">
    <text evidence="13">The sequence shown here is derived from an EMBL/GenBank/DDBJ whole genome shotgun (WGS) entry which is preliminary data.</text>
</comment>
<evidence type="ECO:0000256" key="3">
    <source>
        <dbReference type="ARBA" id="ARBA00012030"/>
    </source>
</evidence>
<dbReference type="EMBL" id="JACOGC010000006">
    <property type="protein sequence ID" value="MBC3886302.1"/>
    <property type="molecule type" value="Genomic_DNA"/>
</dbReference>
<dbReference type="InterPro" id="IPR005122">
    <property type="entry name" value="Uracil-DNA_glycosylase-like"/>
</dbReference>
<evidence type="ECO:0000256" key="5">
    <source>
        <dbReference type="ARBA" id="ARBA00022485"/>
    </source>
</evidence>
<dbReference type="InterPro" id="IPR005273">
    <property type="entry name" value="Ura-DNA_glyco_family4"/>
</dbReference>
<dbReference type="SMART" id="SM00987">
    <property type="entry name" value="UreE_C"/>
    <property type="match status" value="1"/>
</dbReference>
<keyword evidence="6" id="KW-0479">Metal-binding</keyword>
<dbReference type="SMART" id="SM00986">
    <property type="entry name" value="UDG"/>
    <property type="match status" value="1"/>
</dbReference>
<evidence type="ECO:0000256" key="4">
    <source>
        <dbReference type="ARBA" id="ARBA00019403"/>
    </source>
</evidence>
<name>A0ABR6YQZ2_9BURK</name>
<keyword evidence="9" id="KW-0408">Iron</keyword>
<comment type="catalytic activity">
    <reaction evidence="1">
        <text>Hydrolyzes single-stranded DNA or mismatched double-stranded DNA and polynucleotides, releasing free uracil.</text>
        <dbReference type="EC" id="3.2.2.27"/>
    </reaction>
</comment>
<dbReference type="PANTHER" id="PTHR33693:SF1">
    <property type="entry name" value="TYPE-4 URACIL-DNA GLYCOSYLASE"/>
    <property type="match status" value="1"/>
</dbReference>
<keyword evidence="10" id="KW-0411">Iron-sulfur</keyword>
<dbReference type="CDD" id="cd10030">
    <property type="entry name" value="UDG-F4_TTUDGA_SPO1dp_like"/>
    <property type="match status" value="1"/>
</dbReference>
<evidence type="ECO:0000256" key="10">
    <source>
        <dbReference type="ARBA" id="ARBA00023014"/>
    </source>
</evidence>
<dbReference type="EC" id="3.2.2.27" evidence="3"/>
<evidence type="ECO:0000313" key="13">
    <source>
        <dbReference type="EMBL" id="MBC3886302.1"/>
    </source>
</evidence>
<dbReference type="PANTHER" id="PTHR33693">
    <property type="entry name" value="TYPE-5 URACIL-DNA GLYCOSYLASE"/>
    <property type="match status" value="1"/>
</dbReference>
<evidence type="ECO:0000256" key="7">
    <source>
        <dbReference type="ARBA" id="ARBA00022763"/>
    </source>
</evidence>
<evidence type="ECO:0000256" key="6">
    <source>
        <dbReference type="ARBA" id="ARBA00022723"/>
    </source>
</evidence>
<dbReference type="RefSeq" id="WP_186863860.1">
    <property type="nucleotide sequence ID" value="NZ_JACOGC010000006.1"/>
</dbReference>
<evidence type="ECO:0000256" key="8">
    <source>
        <dbReference type="ARBA" id="ARBA00022801"/>
    </source>
</evidence>
<keyword evidence="14" id="KW-1185">Reference proteome</keyword>
<dbReference type="InterPro" id="IPR036895">
    <property type="entry name" value="Uracil-DNA_glycosylase-like_sf"/>
</dbReference>
<dbReference type="InterPro" id="IPR051536">
    <property type="entry name" value="UDG_Type-4/5"/>
</dbReference>
<feature type="domain" description="Uracil-DNA glycosylase-like" evidence="12">
    <location>
        <begin position="112"/>
        <end position="265"/>
    </location>
</feature>
<keyword evidence="7" id="KW-0227">DNA damage</keyword>
<evidence type="ECO:0000313" key="14">
    <source>
        <dbReference type="Proteomes" id="UP000613113"/>
    </source>
</evidence>
<evidence type="ECO:0000256" key="11">
    <source>
        <dbReference type="ARBA" id="ARBA00023204"/>
    </source>
</evidence>
<sequence>MNRNEFRMLNEMGLGPLWLLRQPAGSHAVATSTPAETGAETDIISPAAVAGIQESAAMVVPAETAPHMMPQAQPADTAAHAPVAEMDWDALQKSVAHCRACGLCEGRNKTVFGVGDPRATWLFVGEGPGYNENIKGEPFVGAAGQLLDNMLTALGLRRGERAYIANVVKCRPTDSAGKDRPPTAEEIQACLPYLKRQIALIQPEVIVALGKTAAIALLQADPETPVAQLRGRVHRVGSVPMIVTYHPAYLLRKPLDKSKAWTDLCLAQSTLHAAAS</sequence>
<dbReference type="NCBIfam" id="TIGR00758">
    <property type="entry name" value="UDG_fam4"/>
    <property type="match status" value="1"/>
</dbReference>
<keyword evidence="11" id="KW-0234">DNA repair</keyword>
<proteinExistence type="inferred from homology"/>
<evidence type="ECO:0000256" key="1">
    <source>
        <dbReference type="ARBA" id="ARBA00001400"/>
    </source>
</evidence>
<dbReference type="Proteomes" id="UP000613113">
    <property type="component" value="Unassembled WGS sequence"/>
</dbReference>
<organism evidence="13 14">
    <name type="scientific">Undibacterium griseum</name>
    <dbReference type="NCBI Taxonomy" id="2762295"/>
    <lineage>
        <taxon>Bacteria</taxon>
        <taxon>Pseudomonadati</taxon>
        <taxon>Pseudomonadota</taxon>
        <taxon>Betaproteobacteria</taxon>
        <taxon>Burkholderiales</taxon>
        <taxon>Oxalobacteraceae</taxon>
        <taxon>Undibacterium</taxon>
    </lineage>
</organism>
<keyword evidence="8" id="KW-0378">Hydrolase</keyword>
<dbReference type="Gene3D" id="3.40.470.10">
    <property type="entry name" value="Uracil-DNA glycosylase-like domain"/>
    <property type="match status" value="1"/>
</dbReference>
<dbReference type="Pfam" id="PF03167">
    <property type="entry name" value="UDG"/>
    <property type="match status" value="1"/>
</dbReference>
<comment type="similarity">
    <text evidence="2">Belongs to the uracil-DNA glycosylase (UDG) superfamily. Type 4 (UDGa) family.</text>
</comment>
<protein>
    <recommendedName>
        <fullName evidence="4">Type-4 uracil-DNA glycosylase</fullName>
        <ecNumber evidence="3">3.2.2.27</ecNumber>
    </recommendedName>
</protein>
<accession>A0ABR6YQZ2</accession>
<gene>
    <name evidence="13" type="ORF">H8K27_14295</name>
</gene>
<keyword evidence="5" id="KW-0004">4Fe-4S</keyword>
<evidence type="ECO:0000256" key="9">
    <source>
        <dbReference type="ARBA" id="ARBA00023004"/>
    </source>
</evidence>
<reference evidence="13 14" key="1">
    <citation type="submission" date="2020-08" db="EMBL/GenBank/DDBJ databases">
        <title>Novel species isolated from subtropical streams in China.</title>
        <authorList>
            <person name="Lu H."/>
        </authorList>
    </citation>
    <scope>NUCLEOTIDE SEQUENCE [LARGE SCALE GENOMIC DNA]</scope>
    <source>
        <strain evidence="13 14">FT31W</strain>
    </source>
</reference>